<dbReference type="Gene3D" id="2.30.29.30">
    <property type="entry name" value="Pleckstrin-homology domain (PH domain)/Phosphotyrosine-binding domain (PTB)"/>
    <property type="match status" value="1"/>
</dbReference>
<dbReference type="InterPro" id="IPR040608">
    <property type="entry name" value="Snf8/Vps36"/>
</dbReference>
<dbReference type="OrthoDB" id="271448at2759"/>
<name>A0A6A0H2S9_HYAAZ</name>
<sequence>MDRWYWTDSSMMPGEVAKYSCACKRLYDGDDRTSYEDGHLSITNVRLMWKHPSQSKSLGLSLALVVLVEEETGGFLSSAKLVIHLSPRPPEQPDGPVGKSSNAHIKLAIRQSDLQTSLSQLQAVLSDRAWVSSSFRNLSLNHPTRGNAPKAPRAGILGIERALEAKQQAANESISSAFEDLKQLMVQAKDMVALSHNIAARIKEQGHDSSSDETTQFRSCLLSLGIDDPVTRDAVGSTNEYHKKLANEISSALTIPVQEAGGVMLLSEVYCRINRARGMQLLSPEDVANACSLMKNSKYPLNLHAFESGVQVLQLSSLSTAKLVKETRDLLENECGGRDGFGEGRWRGVSAGEVARLAGLPLMLAKERLLLCEREGAVLRDESNQGLNFYPNYFDALEA</sequence>
<proteinExistence type="inferred from homology"/>
<dbReference type="Pfam" id="PF11605">
    <property type="entry name" value="Vps36_ESCRT-II"/>
    <property type="match status" value="1"/>
</dbReference>
<dbReference type="PROSITE" id="PS51495">
    <property type="entry name" value="GLUE"/>
    <property type="match status" value="1"/>
</dbReference>
<dbReference type="PANTHER" id="PTHR13128:SF12">
    <property type="entry name" value="VACUOLAR PROTEIN-SORTING-ASSOCIATED PROTEIN 36"/>
    <property type="match status" value="1"/>
</dbReference>
<evidence type="ECO:0000256" key="2">
    <source>
        <dbReference type="ARBA" id="ARBA00017953"/>
    </source>
</evidence>
<evidence type="ECO:0000256" key="4">
    <source>
        <dbReference type="ARBA" id="ARBA00022490"/>
    </source>
</evidence>
<dbReference type="OMA" id="TLNARVW"/>
<dbReference type="RefSeq" id="XP_047737482.1">
    <property type="nucleotide sequence ID" value="XM_047881526.1"/>
</dbReference>
<protein>
    <recommendedName>
        <fullName evidence="2 7">Vacuolar protein-sorting-associated protein 36</fullName>
    </recommendedName>
    <alternativeName>
        <fullName evidence="6 7">ESCRT-II complex subunit VPS36</fullName>
    </alternativeName>
</protein>
<evidence type="ECO:0000256" key="5">
    <source>
        <dbReference type="ARBA" id="ARBA00022927"/>
    </source>
</evidence>
<comment type="similarity">
    <text evidence="1 7">Belongs to the VPS36 family.</text>
</comment>
<dbReference type="GO" id="GO:0000814">
    <property type="term" value="C:ESCRT II complex"/>
    <property type="evidence" value="ECO:0007669"/>
    <property type="project" value="UniProtKB-UniRule"/>
</dbReference>
<evidence type="ECO:0000259" key="8">
    <source>
        <dbReference type="PROSITE" id="PS51495"/>
    </source>
</evidence>
<dbReference type="GO" id="GO:0032266">
    <property type="term" value="F:phosphatidylinositol-3-phosphate binding"/>
    <property type="evidence" value="ECO:0007669"/>
    <property type="project" value="UniProtKB-UniRule"/>
</dbReference>
<organism evidence="9">
    <name type="scientific">Hyalella azteca</name>
    <name type="common">Amphipod</name>
    <dbReference type="NCBI Taxonomy" id="294128"/>
    <lineage>
        <taxon>Eukaryota</taxon>
        <taxon>Metazoa</taxon>
        <taxon>Ecdysozoa</taxon>
        <taxon>Arthropoda</taxon>
        <taxon>Crustacea</taxon>
        <taxon>Multicrustacea</taxon>
        <taxon>Malacostraca</taxon>
        <taxon>Eumalacostraca</taxon>
        <taxon>Peracarida</taxon>
        <taxon>Amphipoda</taxon>
        <taxon>Senticaudata</taxon>
        <taxon>Talitrida</taxon>
        <taxon>Talitroidea</taxon>
        <taxon>Hyalellidae</taxon>
        <taxon>Hyalella</taxon>
    </lineage>
</organism>
<evidence type="ECO:0000256" key="3">
    <source>
        <dbReference type="ARBA" id="ARBA00022448"/>
    </source>
</evidence>
<evidence type="ECO:0000313" key="9">
    <source>
        <dbReference type="EMBL" id="KAA0197516.1"/>
    </source>
</evidence>
<keyword evidence="5 7" id="KW-0653">Protein transport</keyword>
<dbReference type="Pfam" id="PF04157">
    <property type="entry name" value="EAP30"/>
    <property type="match status" value="1"/>
</dbReference>
<comment type="subcellular location">
    <subcellularLocation>
        <location evidence="7">Cytoplasm</location>
    </subcellularLocation>
    <subcellularLocation>
        <location evidence="7">Endosome</location>
    </subcellularLocation>
</comment>
<dbReference type="GeneID" id="108679699"/>
<dbReference type="AlphaFoldDB" id="A0A6A0H2S9"/>
<dbReference type="GO" id="GO:0043130">
    <property type="term" value="F:ubiquitin binding"/>
    <property type="evidence" value="ECO:0007669"/>
    <property type="project" value="UniProtKB-UniRule"/>
</dbReference>
<dbReference type="Gene3D" id="1.10.10.10">
    <property type="entry name" value="Winged helix-like DNA-binding domain superfamily/Winged helix DNA-binding domain"/>
    <property type="match status" value="2"/>
</dbReference>
<dbReference type="FunFam" id="1.10.10.10:FF:000416">
    <property type="entry name" value="Vacuolar protein-sorting-associated protein 36"/>
    <property type="match status" value="1"/>
</dbReference>
<dbReference type="PANTHER" id="PTHR13128">
    <property type="entry name" value="VACUOLAR PROTEIN-SORTING-ASSOCIATED PROTEIN 36"/>
    <property type="match status" value="1"/>
</dbReference>
<keyword evidence="3 7" id="KW-0813">Transport</keyword>
<dbReference type="Gene3D" id="6.10.140.260">
    <property type="match status" value="1"/>
</dbReference>
<reference evidence="11" key="4">
    <citation type="submission" date="2025-04" db="UniProtKB">
        <authorList>
            <consortium name="RefSeq"/>
        </authorList>
    </citation>
    <scope>IDENTIFICATION</scope>
    <source>
        <tissue evidence="11">Whole organism</tissue>
    </source>
</reference>
<reference evidence="9" key="2">
    <citation type="journal article" date="2018" name="Environ. Sci. Technol.">
        <title>The Toxicogenome of Hyalella azteca: A Model for Sediment Ecotoxicology and Evolutionary Toxicology.</title>
        <authorList>
            <person name="Poynton H.C."/>
            <person name="Hasenbein S."/>
            <person name="Benoit J.B."/>
            <person name="Sepulveda M.S."/>
            <person name="Poelchau M.F."/>
            <person name="Hughes D.S.T."/>
            <person name="Murali S.C."/>
            <person name="Chen S."/>
            <person name="Glastad K.M."/>
            <person name="Goodisman M.A.D."/>
            <person name="Werren J.H."/>
            <person name="Vineis J.H."/>
            <person name="Bowen J.L."/>
            <person name="Friedrich M."/>
            <person name="Jones J."/>
            <person name="Robertson H.M."/>
            <person name="Feyereisen R."/>
            <person name="Mechler-Hickson A."/>
            <person name="Mathers N."/>
            <person name="Lee C.E."/>
            <person name="Colbourne J.K."/>
            <person name="Biales A."/>
            <person name="Johnston J.S."/>
            <person name="Wellborn G.A."/>
            <person name="Rosendale A.J."/>
            <person name="Cridge A.G."/>
            <person name="Munoz-Torres M.C."/>
            <person name="Bain P.A."/>
            <person name="Manny A.R."/>
            <person name="Major K.M."/>
            <person name="Lambert F.N."/>
            <person name="Vulpe C.D."/>
            <person name="Tuck P."/>
            <person name="Blalock B.J."/>
            <person name="Lin Y.Y."/>
            <person name="Smith M.E."/>
            <person name="Ochoa-Acuna H."/>
            <person name="Chen M.M."/>
            <person name="Childers C.P."/>
            <person name="Qu J."/>
            <person name="Dugan S."/>
            <person name="Lee S.L."/>
            <person name="Chao H."/>
            <person name="Dinh H."/>
            <person name="Han Y."/>
            <person name="Doddapaneni H."/>
            <person name="Worley K.C."/>
            <person name="Muzny D.M."/>
            <person name="Gibbs R.A."/>
            <person name="Richards S."/>
        </authorList>
    </citation>
    <scope>NUCLEOTIDE SEQUENCE</scope>
    <source>
        <strain evidence="9">HAZT.00-mixed</strain>
        <tissue evidence="9">Whole organism</tissue>
    </source>
</reference>
<evidence type="ECO:0000313" key="10">
    <source>
        <dbReference type="Proteomes" id="UP000694843"/>
    </source>
</evidence>
<dbReference type="GO" id="GO:0043328">
    <property type="term" value="P:protein transport to vacuole involved in ubiquitin-dependent protein catabolic process via the multivesicular body sorting pathway"/>
    <property type="evidence" value="ECO:0007669"/>
    <property type="project" value="UniProtKB-UniRule"/>
</dbReference>
<reference evidence="9" key="3">
    <citation type="submission" date="2019-06" db="EMBL/GenBank/DDBJ databases">
        <authorList>
            <person name="Poynton C."/>
            <person name="Hasenbein S."/>
            <person name="Benoit J.B."/>
            <person name="Sepulveda M.S."/>
            <person name="Poelchau M.F."/>
            <person name="Murali S.C."/>
            <person name="Chen S."/>
            <person name="Glastad K.M."/>
            <person name="Werren J.H."/>
            <person name="Vineis J.H."/>
            <person name="Bowen J.L."/>
            <person name="Friedrich M."/>
            <person name="Jones J."/>
            <person name="Robertson H.M."/>
            <person name="Feyereisen R."/>
            <person name="Mechler-Hickson A."/>
            <person name="Mathers N."/>
            <person name="Lee C.E."/>
            <person name="Colbourne J.K."/>
            <person name="Biales A."/>
            <person name="Johnston J.S."/>
            <person name="Wellborn G.A."/>
            <person name="Rosendale A.J."/>
            <person name="Cridge A.G."/>
            <person name="Munoz-Torres M.C."/>
            <person name="Bain P.A."/>
            <person name="Manny A.R."/>
            <person name="Major K.M."/>
            <person name="Lambert F.N."/>
            <person name="Vulpe C.D."/>
            <person name="Tuck P."/>
            <person name="Blalock B.J."/>
            <person name="Lin Y.-Y."/>
            <person name="Smith M.E."/>
            <person name="Ochoa-Acuna H."/>
            <person name="Chen M.-J.M."/>
            <person name="Childers C.P."/>
            <person name="Qu J."/>
            <person name="Dugan S."/>
            <person name="Lee S.L."/>
            <person name="Chao H."/>
            <person name="Dinh H."/>
            <person name="Han Y."/>
            <person name="Doddapaneni H."/>
            <person name="Worley K.C."/>
            <person name="Muzny D.M."/>
            <person name="Gibbs R.A."/>
            <person name="Richards S."/>
        </authorList>
    </citation>
    <scope>NUCLEOTIDE SEQUENCE</scope>
    <source>
        <strain evidence="9">HAZT.00-mixed</strain>
        <tissue evidence="9">Whole organism</tissue>
    </source>
</reference>
<dbReference type="Proteomes" id="UP000711488">
    <property type="component" value="Unassembled WGS sequence"/>
</dbReference>
<reference evidence="9" key="1">
    <citation type="submission" date="2014-08" db="EMBL/GenBank/DDBJ databases">
        <authorList>
            <person name="Murali S."/>
            <person name="Richards S."/>
            <person name="Bandaranaike D."/>
            <person name="Bellair M."/>
            <person name="Blankenburg K."/>
            <person name="Chao H."/>
            <person name="Dinh H."/>
            <person name="Doddapaneni H."/>
            <person name="Dugan-Rocha S."/>
            <person name="Elkadiri S."/>
            <person name="Gnanaolivu R."/>
            <person name="Hughes D."/>
            <person name="Lee S."/>
            <person name="Li M."/>
            <person name="Ming W."/>
            <person name="Munidasa M."/>
            <person name="Muniz J."/>
            <person name="Nguyen L."/>
            <person name="Osuji N."/>
            <person name="Pu L.-L."/>
            <person name="Puazo M."/>
            <person name="Skinner E."/>
            <person name="Qu C."/>
            <person name="Quiroz J."/>
            <person name="Raj R."/>
            <person name="Weissenberger G."/>
            <person name="Xin Y."/>
            <person name="Zou X."/>
            <person name="Han Y."/>
            <person name="Worley K."/>
            <person name="Muzny D."/>
            <person name="Gibbs R."/>
        </authorList>
    </citation>
    <scope>NUCLEOTIDE SEQUENCE</scope>
    <source>
        <strain evidence="9">HAZT.00-mixed</strain>
        <tissue evidence="9">Whole organism</tissue>
    </source>
</reference>
<accession>A0A6A0H2S9</accession>
<keyword evidence="10" id="KW-1185">Reference proteome</keyword>
<evidence type="ECO:0000256" key="1">
    <source>
        <dbReference type="ARBA" id="ARBA00009697"/>
    </source>
</evidence>
<feature type="domain" description="GLUE N-terminal" evidence="8">
    <location>
        <begin position="1"/>
        <end position="137"/>
    </location>
</feature>
<dbReference type="InterPro" id="IPR036390">
    <property type="entry name" value="WH_DNA-bd_sf"/>
</dbReference>
<dbReference type="InterPro" id="IPR036388">
    <property type="entry name" value="WH-like_DNA-bd_sf"/>
</dbReference>
<comment type="subunit">
    <text evidence="7">Component of the endosomal sorting complex required for transport II (ESCRT-II).</text>
</comment>
<gene>
    <name evidence="11" type="primary">LOC108679699</name>
    <name evidence="9" type="ORF">HAZT_HAZT010016</name>
</gene>
<dbReference type="InterPro" id="IPR021648">
    <property type="entry name" value="GLUE_dom"/>
</dbReference>
<comment type="function">
    <text evidence="7">Component of the ESCRT-II complex (endosomal sorting complex required for transport II), which is required for multivesicular body (MVB) formation and sorting of endosomal cargo proteins into MVBs.</text>
</comment>
<keyword evidence="7" id="KW-0967">Endosome</keyword>
<evidence type="ECO:0000313" key="11">
    <source>
        <dbReference type="RefSeq" id="XP_047737482.1"/>
    </source>
</evidence>
<dbReference type="SUPFAM" id="SSF46785">
    <property type="entry name" value="Winged helix' DNA-binding domain"/>
    <property type="match status" value="1"/>
</dbReference>
<dbReference type="EMBL" id="JQDR03008191">
    <property type="protein sequence ID" value="KAA0197516.1"/>
    <property type="molecule type" value="Genomic_DNA"/>
</dbReference>
<dbReference type="InterPro" id="IPR011993">
    <property type="entry name" value="PH-like_dom_sf"/>
</dbReference>
<evidence type="ECO:0000256" key="6">
    <source>
        <dbReference type="ARBA" id="ARBA00030114"/>
    </source>
</evidence>
<dbReference type="SUPFAM" id="SSF50729">
    <property type="entry name" value="PH domain-like"/>
    <property type="match status" value="1"/>
</dbReference>
<evidence type="ECO:0000256" key="7">
    <source>
        <dbReference type="RuleBase" id="RU367095"/>
    </source>
</evidence>
<dbReference type="InterPro" id="IPR037855">
    <property type="entry name" value="Vps36"/>
</dbReference>
<keyword evidence="4 7" id="KW-0963">Cytoplasm</keyword>
<dbReference type="GO" id="GO:0031902">
    <property type="term" value="C:late endosome membrane"/>
    <property type="evidence" value="ECO:0007669"/>
    <property type="project" value="UniProtKB-UniRule"/>
</dbReference>
<dbReference type="Proteomes" id="UP000694843">
    <property type="component" value="Unplaced"/>
</dbReference>